<dbReference type="Proteomes" id="UP000549971">
    <property type="component" value="Unassembled WGS sequence"/>
</dbReference>
<dbReference type="InterPro" id="IPR018905">
    <property type="entry name" value="A-galactase_NEW3"/>
</dbReference>
<feature type="signal peptide" evidence="1">
    <location>
        <begin position="1"/>
        <end position="24"/>
    </location>
</feature>
<evidence type="ECO:0000256" key="1">
    <source>
        <dbReference type="SAM" id="SignalP"/>
    </source>
</evidence>
<protein>
    <recommendedName>
        <fullName evidence="2">Alpha-galactosidase NEW3 domain-containing protein</fullName>
    </recommendedName>
</protein>
<dbReference type="EMBL" id="JACHMY010000001">
    <property type="protein sequence ID" value="MBB5837011.1"/>
    <property type="molecule type" value="Genomic_DNA"/>
</dbReference>
<evidence type="ECO:0000313" key="3">
    <source>
        <dbReference type="EMBL" id="MBB5837011.1"/>
    </source>
</evidence>
<reference evidence="3 4" key="1">
    <citation type="submission" date="2020-08" db="EMBL/GenBank/DDBJ databases">
        <title>Sequencing the genomes of 1000 actinobacteria strains.</title>
        <authorList>
            <person name="Klenk H.-P."/>
        </authorList>
    </citation>
    <scope>NUCLEOTIDE SEQUENCE [LARGE SCALE GENOMIC DNA]</scope>
    <source>
        <strain evidence="3 4">DSM 28967</strain>
    </source>
</reference>
<evidence type="ECO:0000313" key="4">
    <source>
        <dbReference type="Proteomes" id="UP000549971"/>
    </source>
</evidence>
<evidence type="ECO:0000259" key="2">
    <source>
        <dbReference type="Pfam" id="PF10633"/>
    </source>
</evidence>
<proteinExistence type="predicted"/>
<sequence length="314" mass="31548">MKLLAKVCAAVVLAAGLTAPQASAAGQVEVGISTVDLAGPVISTVKVTVKNNTSVRLSKLAVSFRGPVGWTVAPEVRTVKDAVRPGASAVVDFQLRVPAPRAGFTIRTFTATASYAGGEAVGTSSQRSGTPLPNLAAAFNNVGVTNESATAPGNFDGEGNSFSAQRLAAAGVTPGATVSALGATLKWPDAQPGTKDNAAGGGQTIQFAGQGQRLVLLGSGAGQAAVGTVTIWYADGTSSTGSFGFPNWSFQDAGAHGATQVISMPGRNTPGGYANAEYQYRVFANSVPLDPAKTVELITLPSTGSLHLFAAAVA</sequence>
<comment type="caution">
    <text evidence="3">The sequence shown here is derived from an EMBL/GenBank/DDBJ whole genome shotgun (WGS) entry which is preliminary data.</text>
</comment>
<keyword evidence="1" id="KW-0732">Signal</keyword>
<dbReference type="RefSeq" id="WP_184796667.1">
    <property type="nucleotide sequence ID" value="NZ_JACHMY010000001.1"/>
</dbReference>
<feature type="domain" description="Alpha-galactosidase NEW3" evidence="2">
    <location>
        <begin position="43"/>
        <end position="115"/>
    </location>
</feature>
<organism evidence="3 4">
    <name type="scientific">Kribbella italica</name>
    <dbReference type="NCBI Taxonomy" id="1540520"/>
    <lineage>
        <taxon>Bacteria</taxon>
        <taxon>Bacillati</taxon>
        <taxon>Actinomycetota</taxon>
        <taxon>Actinomycetes</taxon>
        <taxon>Propionibacteriales</taxon>
        <taxon>Kribbellaceae</taxon>
        <taxon>Kribbella</taxon>
    </lineage>
</organism>
<accession>A0A7W9J7E8</accession>
<keyword evidence="4" id="KW-1185">Reference proteome</keyword>
<name>A0A7W9J7E8_9ACTN</name>
<dbReference type="AlphaFoldDB" id="A0A7W9J7E8"/>
<feature type="chain" id="PRO_5031231552" description="Alpha-galactosidase NEW3 domain-containing protein" evidence="1">
    <location>
        <begin position="25"/>
        <end position="314"/>
    </location>
</feature>
<gene>
    <name evidence="3" type="ORF">HDA39_003745</name>
</gene>
<dbReference type="Pfam" id="PF10633">
    <property type="entry name" value="NPCBM_assoc"/>
    <property type="match status" value="1"/>
</dbReference>